<dbReference type="Proteomes" id="UP000070344">
    <property type="component" value="Unassembled WGS sequence"/>
</dbReference>
<proteinExistence type="predicted"/>
<dbReference type="EMBL" id="LHXV01000059">
    <property type="protein sequence ID" value="KXB00053.1"/>
    <property type="molecule type" value="Genomic_DNA"/>
</dbReference>
<evidence type="ECO:0000313" key="2">
    <source>
        <dbReference type="Proteomes" id="UP000070344"/>
    </source>
</evidence>
<comment type="caution">
    <text evidence="1">The sequence shown here is derived from an EMBL/GenBank/DDBJ whole genome shotgun (WGS) entry which is preliminary data.</text>
</comment>
<protein>
    <submittedName>
        <fullName evidence="1">Uncharacterized protein</fullName>
    </submittedName>
</protein>
<accession>A0A133V0T6</accession>
<gene>
    <name evidence="1" type="ORF">AKJ41_04440</name>
</gene>
<dbReference type="AlphaFoldDB" id="A0A133V0T6"/>
<keyword evidence="2" id="KW-1185">Reference proteome</keyword>
<evidence type="ECO:0000313" key="1">
    <source>
        <dbReference type="EMBL" id="KXB00053.1"/>
    </source>
</evidence>
<organism evidence="1 2">
    <name type="scientific">candidate division MSBL1 archaeon SCGC-AAA259O05</name>
    <dbReference type="NCBI Taxonomy" id="1698271"/>
    <lineage>
        <taxon>Archaea</taxon>
        <taxon>Methanobacteriati</taxon>
        <taxon>Methanobacteriota</taxon>
        <taxon>candidate division MSBL1</taxon>
    </lineage>
</organism>
<sequence length="70" mass="8326">MFFEDQEKDKLKRVKRFFDEKLREETPPIREKNDPAEAKKYNYRVQSEPLAKFFTEGLGTESGDSQKKVP</sequence>
<name>A0A133V0T6_9EURY</name>
<reference evidence="1 2" key="1">
    <citation type="journal article" date="2016" name="Sci. Rep.">
        <title>Metabolic traits of an uncultured archaeal lineage -MSBL1- from brine pools of the Red Sea.</title>
        <authorList>
            <person name="Mwirichia R."/>
            <person name="Alam I."/>
            <person name="Rashid M."/>
            <person name="Vinu M."/>
            <person name="Ba-Alawi W."/>
            <person name="Anthony Kamau A."/>
            <person name="Kamanda Ngugi D."/>
            <person name="Goker M."/>
            <person name="Klenk H.P."/>
            <person name="Bajic V."/>
            <person name="Stingl U."/>
        </authorList>
    </citation>
    <scope>NUCLEOTIDE SEQUENCE [LARGE SCALE GENOMIC DNA]</scope>
    <source>
        <strain evidence="1">SCGC-AAA259O05</strain>
    </source>
</reference>